<dbReference type="EMBL" id="BPLR01015376">
    <property type="protein sequence ID" value="GIY75703.1"/>
    <property type="molecule type" value="Genomic_DNA"/>
</dbReference>
<evidence type="ECO:0000313" key="2">
    <source>
        <dbReference type="EMBL" id="GIY75703.1"/>
    </source>
</evidence>
<gene>
    <name evidence="2" type="ORF">CEXT_221281</name>
</gene>
<evidence type="ECO:0000313" key="3">
    <source>
        <dbReference type="Proteomes" id="UP001054945"/>
    </source>
</evidence>
<feature type="region of interest" description="Disordered" evidence="1">
    <location>
        <begin position="1"/>
        <end position="22"/>
    </location>
</feature>
<keyword evidence="3" id="KW-1185">Reference proteome</keyword>
<dbReference type="Proteomes" id="UP001054945">
    <property type="component" value="Unassembled WGS sequence"/>
</dbReference>
<comment type="caution">
    <text evidence="2">The sequence shown here is derived from an EMBL/GenBank/DDBJ whole genome shotgun (WGS) entry which is preliminary data.</text>
</comment>
<organism evidence="2 3">
    <name type="scientific">Caerostris extrusa</name>
    <name type="common">Bark spider</name>
    <name type="synonym">Caerostris bankana</name>
    <dbReference type="NCBI Taxonomy" id="172846"/>
    <lineage>
        <taxon>Eukaryota</taxon>
        <taxon>Metazoa</taxon>
        <taxon>Ecdysozoa</taxon>
        <taxon>Arthropoda</taxon>
        <taxon>Chelicerata</taxon>
        <taxon>Arachnida</taxon>
        <taxon>Araneae</taxon>
        <taxon>Araneomorphae</taxon>
        <taxon>Entelegynae</taxon>
        <taxon>Araneoidea</taxon>
        <taxon>Araneidae</taxon>
        <taxon>Caerostris</taxon>
    </lineage>
</organism>
<evidence type="ECO:0000256" key="1">
    <source>
        <dbReference type="SAM" id="MobiDB-lite"/>
    </source>
</evidence>
<name>A0AAV4W0B9_CAEEX</name>
<accession>A0AAV4W0B9</accession>
<dbReference type="AlphaFoldDB" id="A0AAV4W0B9"/>
<proteinExistence type="predicted"/>
<protein>
    <submittedName>
        <fullName evidence="2">Uncharacterized protein</fullName>
    </submittedName>
</protein>
<reference evidence="2 3" key="1">
    <citation type="submission" date="2021-06" db="EMBL/GenBank/DDBJ databases">
        <title>Caerostris extrusa draft genome.</title>
        <authorList>
            <person name="Kono N."/>
            <person name="Arakawa K."/>
        </authorList>
    </citation>
    <scope>NUCLEOTIDE SEQUENCE [LARGE SCALE GENOMIC DNA]</scope>
</reference>
<sequence length="174" mass="19456">MLITSDRSSDNFGALSRHPKKPRCELSHRYPCPSPIAHDGTRFAAAPLLWRIPTLSPNTWQQSSCISPDVNYLLIAPPITLVHFPDIRKSPDASSPIVTHVHRPLLMMELGLLQHLCYGGGGEDLLAQHNLACNDLAGWKQPCIYITWHSDSLKSDSMEIPFVFINAHWDQLAV</sequence>